<keyword evidence="5" id="KW-1185">Reference proteome</keyword>
<dbReference type="Pfam" id="PF09362">
    <property type="entry name" value="DUF1996"/>
    <property type="match status" value="1"/>
</dbReference>
<evidence type="ECO:0000313" key="4">
    <source>
        <dbReference type="EMBL" id="SDK28217.1"/>
    </source>
</evidence>
<sequence>MAAAVSALAVTAGGLVSAAVIGVGPAHADICDPADAGRAPQGQQRDRDGRPDRNRDGRGSDRDRSRGFDDRGQDGRQDSRPDGRDQNGQGADQGFDQGSGQGSVPVDVRGFDGRSSRGGGSVADPRRSPDAAAPDGRAPEHQAPESQAPDGRDSDGQGSDGQAPDQQSPDRQVPDRQAPDGQAPVEPDQGVEAPEGTPGQDDARRRGGGNQTPRPDPSQTQPPDGGGAQPSPTPTPTPSGGAGDACDLGPFTSDFVDIRRVAQRRQDPRIGGNGSRGSFVSQCGRNERGHHNPDNFIVAPGVSNGAHHLHDYVGNVSTDAFSTDESLEAAGTTCRLGDKSTYFWPVLRDRTSDANAADPDGNVGQILRPRSVRLEFSGSPVSRVVAMPRFIRLITGDAKAATNGGAQARAAWTCTGFQNRISPDKYPLCPRGSQVVRILDFPSCWDGQNTDSANHRTHVVFPDQGGACPQGTRAIPRLRMTLTYTVPQGTSYALDAFPEQKHNPVTDHGDFVNVMPDRLMQSVVSCINRGRRC</sequence>
<protein>
    <recommendedName>
        <fullName evidence="3">DUF1996 domain-containing protein</fullName>
    </recommendedName>
</protein>
<feature type="compositionally biased region" description="Polar residues" evidence="1">
    <location>
        <begin position="211"/>
        <end position="222"/>
    </location>
</feature>
<organism evidence="4 5">
    <name type="scientific">Nonomuraea maritima</name>
    <dbReference type="NCBI Taxonomy" id="683260"/>
    <lineage>
        <taxon>Bacteria</taxon>
        <taxon>Bacillati</taxon>
        <taxon>Actinomycetota</taxon>
        <taxon>Actinomycetes</taxon>
        <taxon>Streptosporangiales</taxon>
        <taxon>Streptosporangiaceae</taxon>
        <taxon>Nonomuraea</taxon>
    </lineage>
</organism>
<evidence type="ECO:0000256" key="2">
    <source>
        <dbReference type="SAM" id="SignalP"/>
    </source>
</evidence>
<evidence type="ECO:0000256" key="1">
    <source>
        <dbReference type="SAM" id="MobiDB-lite"/>
    </source>
</evidence>
<feature type="compositionally biased region" description="Low complexity" evidence="1">
    <location>
        <begin position="156"/>
        <end position="167"/>
    </location>
</feature>
<accession>A0A1G9ALM8</accession>
<proteinExistence type="predicted"/>
<dbReference type="STRING" id="683260.SAMN05421874_106255"/>
<gene>
    <name evidence="4" type="ORF">SAMN05421874_106255</name>
</gene>
<reference evidence="4 5" key="1">
    <citation type="submission" date="2016-10" db="EMBL/GenBank/DDBJ databases">
        <authorList>
            <person name="de Groot N.N."/>
        </authorList>
    </citation>
    <scope>NUCLEOTIDE SEQUENCE [LARGE SCALE GENOMIC DNA]</scope>
    <source>
        <strain evidence="4 5">CGMCC 4.5681</strain>
    </source>
</reference>
<evidence type="ECO:0000259" key="3">
    <source>
        <dbReference type="Pfam" id="PF09362"/>
    </source>
</evidence>
<dbReference type="AlphaFoldDB" id="A0A1G9ALM8"/>
<feature type="signal peptide" evidence="2">
    <location>
        <begin position="1"/>
        <end position="28"/>
    </location>
</feature>
<feature type="chain" id="PRO_5011557849" description="DUF1996 domain-containing protein" evidence="2">
    <location>
        <begin position="29"/>
        <end position="533"/>
    </location>
</feature>
<feature type="region of interest" description="Disordered" evidence="1">
    <location>
        <begin position="264"/>
        <end position="288"/>
    </location>
</feature>
<evidence type="ECO:0000313" key="5">
    <source>
        <dbReference type="Proteomes" id="UP000198683"/>
    </source>
</evidence>
<dbReference type="PANTHER" id="PTHR43662:SF3">
    <property type="entry name" value="DOMAIN PROTEIN, PUTATIVE (AFU_ORTHOLOGUE AFUA_6G11970)-RELATED"/>
    <property type="match status" value="1"/>
</dbReference>
<keyword evidence="2" id="KW-0732">Signal</keyword>
<name>A0A1G9ALM8_9ACTN</name>
<dbReference type="Proteomes" id="UP000198683">
    <property type="component" value="Unassembled WGS sequence"/>
</dbReference>
<dbReference type="PANTHER" id="PTHR43662">
    <property type="match status" value="1"/>
</dbReference>
<feature type="compositionally biased region" description="Low complexity" evidence="1">
    <location>
        <begin position="86"/>
        <end position="98"/>
    </location>
</feature>
<feature type="domain" description="DUF1996" evidence="3">
    <location>
        <begin position="297"/>
        <end position="513"/>
    </location>
</feature>
<feature type="region of interest" description="Disordered" evidence="1">
    <location>
        <begin position="27"/>
        <end position="251"/>
    </location>
</feature>
<dbReference type="EMBL" id="FNFB01000006">
    <property type="protein sequence ID" value="SDK28217.1"/>
    <property type="molecule type" value="Genomic_DNA"/>
</dbReference>
<dbReference type="InterPro" id="IPR018535">
    <property type="entry name" value="DUF1996"/>
</dbReference>
<feature type="compositionally biased region" description="Basic and acidic residues" evidence="1">
    <location>
        <begin position="44"/>
        <end position="85"/>
    </location>
</feature>